<proteinExistence type="predicted"/>
<accession>A0AAX0U9L9</accession>
<evidence type="ECO:0000313" key="2">
    <source>
        <dbReference type="EMBL" id="PJO65106.1"/>
    </source>
</evidence>
<name>A0AAX0U9L9_BURPE</name>
<dbReference type="EMBL" id="PHRB01000015">
    <property type="protein sequence ID" value="PJO65106.1"/>
    <property type="molecule type" value="Genomic_DNA"/>
</dbReference>
<dbReference type="AlphaFoldDB" id="A0AAX0U9L9"/>
<dbReference type="RefSeq" id="WP_004537137.1">
    <property type="nucleotide sequence ID" value="NZ_AP028072.1"/>
</dbReference>
<sequence>MLAEHASRRISHTSEERRATAPFQTGPPNIRHARVACRQVDSSILPLECARRNEQHRTTTTSYSPA</sequence>
<evidence type="ECO:0000313" key="3">
    <source>
        <dbReference type="Proteomes" id="UP000231878"/>
    </source>
</evidence>
<gene>
    <name evidence="2" type="ORF">CWD88_16895</name>
</gene>
<dbReference type="GeneID" id="93064797"/>
<protein>
    <submittedName>
        <fullName evidence="2">Uncharacterized protein</fullName>
    </submittedName>
</protein>
<feature type="region of interest" description="Disordered" evidence="1">
    <location>
        <begin position="1"/>
        <end position="30"/>
    </location>
</feature>
<organism evidence="2 3">
    <name type="scientific">Burkholderia pseudomallei</name>
    <name type="common">Pseudomonas pseudomallei</name>
    <dbReference type="NCBI Taxonomy" id="28450"/>
    <lineage>
        <taxon>Bacteria</taxon>
        <taxon>Pseudomonadati</taxon>
        <taxon>Pseudomonadota</taxon>
        <taxon>Betaproteobacteria</taxon>
        <taxon>Burkholderiales</taxon>
        <taxon>Burkholderiaceae</taxon>
        <taxon>Burkholderia</taxon>
        <taxon>pseudomallei group</taxon>
    </lineage>
</organism>
<dbReference type="Proteomes" id="UP000231878">
    <property type="component" value="Unassembled WGS sequence"/>
</dbReference>
<evidence type="ECO:0000256" key="1">
    <source>
        <dbReference type="SAM" id="MobiDB-lite"/>
    </source>
</evidence>
<reference evidence="2 3" key="1">
    <citation type="submission" date="2017-11" db="EMBL/GenBank/DDBJ databases">
        <title>Molecular characterization of Burkholderia pseudomallei and closely related isolates from Vietnam.</title>
        <authorList>
            <person name="Ustinov D.V."/>
            <person name="Antonov A.S."/>
            <person name="Avdusheva E.F."/>
            <person name="Shpak I.M."/>
            <person name="Zakharova I.B."/>
            <person name="Thi L.A."/>
            <person name="Teteryatnikova N."/>
            <person name="Lopasteyskaya Y.A."/>
            <person name="Kuzyutina J.A."/>
            <person name="Ngo T.N."/>
            <person name="Victorov D.V."/>
        </authorList>
    </citation>
    <scope>NUCLEOTIDE SEQUENCE [LARGE SCALE GENOMIC DNA]</scope>
    <source>
        <strain evidence="2 3">V1512</strain>
    </source>
</reference>
<comment type="caution">
    <text evidence="2">The sequence shown here is derived from an EMBL/GenBank/DDBJ whole genome shotgun (WGS) entry which is preliminary data.</text>
</comment>